<keyword evidence="6 8" id="KW-1133">Transmembrane helix</keyword>
<proteinExistence type="predicted"/>
<evidence type="ECO:0000256" key="3">
    <source>
        <dbReference type="ARBA" id="ARBA00022676"/>
    </source>
</evidence>
<feature type="transmembrane region" description="Helical" evidence="8">
    <location>
        <begin position="168"/>
        <end position="198"/>
    </location>
</feature>
<evidence type="ECO:0000256" key="2">
    <source>
        <dbReference type="ARBA" id="ARBA00022475"/>
    </source>
</evidence>
<dbReference type="EMBL" id="JACIEP010000004">
    <property type="protein sequence ID" value="MBB4035551.1"/>
    <property type="molecule type" value="Genomic_DNA"/>
</dbReference>
<dbReference type="Proteomes" id="UP000555103">
    <property type="component" value="Unassembled WGS sequence"/>
</dbReference>
<feature type="transmembrane region" description="Helical" evidence="8">
    <location>
        <begin position="205"/>
        <end position="222"/>
    </location>
</feature>
<evidence type="ECO:0000256" key="5">
    <source>
        <dbReference type="ARBA" id="ARBA00022692"/>
    </source>
</evidence>
<sequence length="437" mass="50043">MRSLDKIWQAMVGNPVKTIVITAVFIRITIVMVYGQMTPYPDSEGYMSLGLRFLNLDLSGYEGERSPGYPFLLALCSLPFISSHGIIPLGILLPQLIMGIVALVLLYKICLLLGKEKGLALAVTLIFTAYIPAVFFEMAVLTETLSLFVISLIFYFFFQEIAGDRNRLVWLVILCSYLVLIKPFYIFLPFVLLAIFLLKKRSLKYILIFIFPLLAFLGWSYVNKINTGYFVSTTFYGFNLAQNCVSFAENTTPEFQQIGDIYAKYRDNRTTDKEESMAIWEAYPELTENTGLSFPDLSKKLYDYSIATIKKNPGSYLGQVFISWCDFWKTSLYWEPHNFAVPEAGQPVLYITYAERILFQLIKILFVLLIPYNIIRGIRKRKVEPPFIISLVVLTASLLQAFVTYGTNSRFSFPFESLILISVVLNLIMYRKKKATQ</sequence>
<keyword evidence="2" id="KW-1003">Cell membrane</keyword>
<dbReference type="InterPro" id="IPR050297">
    <property type="entry name" value="LipidA_mod_glycosyltrf_83"/>
</dbReference>
<keyword evidence="3" id="KW-0328">Glycosyltransferase</keyword>
<name>A0A840CK51_9BACT</name>
<feature type="transmembrane region" description="Helical" evidence="8">
    <location>
        <begin position="12"/>
        <end position="34"/>
    </location>
</feature>
<comment type="subcellular location">
    <subcellularLocation>
        <location evidence="1">Cell membrane</location>
        <topology evidence="1">Multi-pass membrane protein</topology>
    </subcellularLocation>
</comment>
<evidence type="ECO:0000313" key="9">
    <source>
        <dbReference type="EMBL" id="MBB4035551.1"/>
    </source>
</evidence>
<feature type="transmembrane region" description="Helical" evidence="8">
    <location>
        <begin position="120"/>
        <end position="138"/>
    </location>
</feature>
<keyword evidence="5 8" id="KW-0812">Transmembrane</keyword>
<feature type="transmembrane region" description="Helical" evidence="8">
    <location>
        <begin position="387"/>
        <end position="405"/>
    </location>
</feature>
<protein>
    <recommendedName>
        <fullName evidence="11">Dolichyl-phosphate-mannose-protein mannosyltransferase</fullName>
    </recommendedName>
</protein>
<feature type="transmembrane region" description="Helical" evidence="8">
    <location>
        <begin position="357"/>
        <end position="375"/>
    </location>
</feature>
<organism evidence="9 10">
    <name type="scientific">Dysgonomonas hofstadii</name>
    <dbReference type="NCBI Taxonomy" id="637886"/>
    <lineage>
        <taxon>Bacteria</taxon>
        <taxon>Pseudomonadati</taxon>
        <taxon>Bacteroidota</taxon>
        <taxon>Bacteroidia</taxon>
        <taxon>Bacteroidales</taxon>
        <taxon>Dysgonomonadaceae</taxon>
        <taxon>Dysgonomonas</taxon>
    </lineage>
</organism>
<evidence type="ECO:0008006" key="11">
    <source>
        <dbReference type="Google" id="ProtNLM"/>
    </source>
</evidence>
<accession>A0A840CK51</accession>
<evidence type="ECO:0000256" key="4">
    <source>
        <dbReference type="ARBA" id="ARBA00022679"/>
    </source>
</evidence>
<evidence type="ECO:0000256" key="7">
    <source>
        <dbReference type="ARBA" id="ARBA00023136"/>
    </source>
</evidence>
<dbReference type="AlphaFoldDB" id="A0A840CK51"/>
<dbReference type="PANTHER" id="PTHR33908">
    <property type="entry name" value="MANNOSYLTRANSFERASE YKCB-RELATED"/>
    <property type="match status" value="1"/>
</dbReference>
<dbReference type="RefSeq" id="WP_246348013.1">
    <property type="nucleotide sequence ID" value="NZ_JACIEP010000004.1"/>
</dbReference>
<dbReference type="GO" id="GO:0009103">
    <property type="term" value="P:lipopolysaccharide biosynthetic process"/>
    <property type="evidence" value="ECO:0007669"/>
    <property type="project" value="UniProtKB-ARBA"/>
</dbReference>
<feature type="transmembrane region" description="Helical" evidence="8">
    <location>
        <begin position="96"/>
        <end position="114"/>
    </location>
</feature>
<evidence type="ECO:0000256" key="6">
    <source>
        <dbReference type="ARBA" id="ARBA00022989"/>
    </source>
</evidence>
<feature type="transmembrane region" description="Helical" evidence="8">
    <location>
        <begin position="411"/>
        <end position="430"/>
    </location>
</feature>
<keyword evidence="4" id="KW-0808">Transferase</keyword>
<dbReference type="PANTHER" id="PTHR33908:SF11">
    <property type="entry name" value="MEMBRANE PROTEIN"/>
    <property type="match status" value="1"/>
</dbReference>
<dbReference type="GO" id="GO:0016763">
    <property type="term" value="F:pentosyltransferase activity"/>
    <property type="evidence" value="ECO:0007669"/>
    <property type="project" value="TreeGrafter"/>
</dbReference>
<evidence type="ECO:0000256" key="8">
    <source>
        <dbReference type="SAM" id="Phobius"/>
    </source>
</evidence>
<comment type="caution">
    <text evidence="9">The sequence shown here is derived from an EMBL/GenBank/DDBJ whole genome shotgun (WGS) entry which is preliminary data.</text>
</comment>
<gene>
    <name evidence="9" type="ORF">GGR21_001444</name>
</gene>
<reference evidence="9 10" key="1">
    <citation type="submission" date="2020-08" db="EMBL/GenBank/DDBJ databases">
        <title>Genomic Encyclopedia of Type Strains, Phase IV (KMG-IV): sequencing the most valuable type-strain genomes for metagenomic binning, comparative biology and taxonomic classification.</title>
        <authorList>
            <person name="Goeker M."/>
        </authorList>
    </citation>
    <scope>NUCLEOTIDE SEQUENCE [LARGE SCALE GENOMIC DNA]</scope>
    <source>
        <strain evidence="9 10">DSM 104969</strain>
    </source>
</reference>
<evidence type="ECO:0000256" key="1">
    <source>
        <dbReference type="ARBA" id="ARBA00004651"/>
    </source>
</evidence>
<keyword evidence="10" id="KW-1185">Reference proteome</keyword>
<evidence type="ECO:0000313" key="10">
    <source>
        <dbReference type="Proteomes" id="UP000555103"/>
    </source>
</evidence>
<keyword evidence="7 8" id="KW-0472">Membrane</keyword>
<dbReference type="GO" id="GO:0005886">
    <property type="term" value="C:plasma membrane"/>
    <property type="evidence" value="ECO:0007669"/>
    <property type="project" value="UniProtKB-SubCell"/>
</dbReference>